<sequence length="188" mass="20887">MFESKIERQIQSLLEPYEDRIQELERHLIQLNKRVESLEQQIEAHSSHPIEISTDKENKETVAVQASIVNSAPTDMQTAGKAPQHRILFMTAPNDEGVFAGSSETEQVGKSIYQLSTTDGVHGTFIMLDTPDAIATAMISVSQFVKTACKVQGNLSPYPQQIQTLEEGTAVLENDSWRITNKAIVKFG</sequence>
<keyword evidence="1" id="KW-0175">Coiled coil</keyword>
<organism evidence="2 3">
    <name type="scientific">Hoylesella timonensis S9-PR14</name>
    <dbReference type="NCBI Taxonomy" id="1401062"/>
    <lineage>
        <taxon>Bacteria</taxon>
        <taxon>Pseudomonadati</taxon>
        <taxon>Bacteroidota</taxon>
        <taxon>Bacteroidia</taxon>
        <taxon>Bacteroidales</taxon>
        <taxon>Prevotellaceae</taxon>
        <taxon>Hoylesella</taxon>
    </lineage>
</organism>
<evidence type="ECO:0000256" key="1">
    <source>
        <dbReference type="SAM" id="Coils"/>
    </source>
</evidence>
<protein>
    <submittedName>
        <fullName evidence="2">Uncharacterized protein</fullName>
    </submittedName>
</protein>
<dbReference type="AlphaFoldDB" id="A0A098YWV5"/>
<dbReference type="RefSeq" id="WP_036925773.1">
    <property type="nucleotide sequence ID" value="NZ_JRPQ01000008.1"/>
</dbReference>
<evidence type="ECO:0000313" key="3">
    <source>
        <dbReference type="Proteomes" id="UP000029723"/>
    </source>
</evidence>
<proteinExistence type="predicted"/>
<dbReference type="EMBL" id="JRPQ01000008">
    <property type="protein sequence ID" value="KGI23088.1"/>
    <property type="molecule type" value="Genomic_DNA"/>
</dbReference>
<feature type="coiled-coil region" evidence="1">
    <location>
        <begin position="14"/>
        <end position="48"/>
    </location>
</feature>
<reference evidence="2 3" key="1">
    <citation type="submission" date="2014-07" db="EMBL/GenBank/DDBJ databases">
        <authorList>
            <person name="McCorrison J."/>
            <person name="Sanka R."/>
            <person name="Torralba M."/>
            <person name="Gillis M."/>
            <person name="Haft D.H."/>
            <person name="Methe B."/>
            <person name="Sutton G."/>
            <person name="Nelson K.E."/>
        </authorList>
    </citation>
    <scope>NUCLEOTIDE SEQUENCE [LARGE SCALE GENOMIC DNA]</scope>
    <source>
        <strain evidence="2 3">S9-PR14</strain>
    </source>
</reference>
<gene>
    <name evidence="2" type="ORF">HMPREF9304_00740</name>
</gene>
<dbReference type="Proteomes" id="UP000029723">
    <property type="component" value="Unassembled WGS sequence"/>
</dbReference>
<name>A0A098YWV5_9BACT</name>
<comment type="caution">
    <text evidence="2">The sequence shown here is derived from an EMBL/GenBank/DDBJ whole genome shotgun (WGS) entry which is preliminary data.</text>
</comment>
<evidence type="ECO:0000313" key="2">
    <source>
        <dbReference type="EMBL" id="KGI23088.1"/>
    </source>
</evidence>
<accession>A0A098YWV5</accession>
<dbReference type="OrthoDB" id="1068073at2"/>